<dbReference type="GO" id="GO:0003746">
    <property type="term" value="F:translation elongation factor activity"/>
    <property type="evidence" value="ECO:0007669"/>
    <property type="project" value="UniProtKB-KW"/>
</dbReference>
<keyword evidence="2" id="KW-0648">Protein biosynthesis</keyword>
<dbReference type="RefSeq" id="WP_007017139.1">
    <property type="nucleotide sequence ID" value="NZ_CH724113.1"/>
</dbReference>
<dbReference type="OrthoDB" id="9919161at2"/>
<comment type="caution">
    <text evidence="2">The sequence shown here is derived from an EMBL/GenBank/DDBJ whole genome shotgun (WGS) entry which is preliminary data.</text>
</comment>
<gene>
    <name evidence="2" type="primary">greB</name>
    <name evidence="2" type="ORF">RED65_10009</name>
</gene>
<protein>
    <submittedName>
        <fullName evidence="2">Transcription elongation factor GreB</fullName>
    </submittedName>
</protein>
<dbReference type="STRING" id="207949.RED65_10009"/>
<keyword evidence="2" id="KW-0251">Elongation factor</keyword>
<name>Q1N674_9GAMM</name>
<evidence type="ECO:0000313" key="3">
    <source>
        <dbReference type="Proteomes" id="UP000004263"/>
    </source>
</evidence>
<dbReference type="EMBL" id="AAQH01000001">
    <property type="protein sequence ID" value="EAT13718.1"/>
    <property type="molecule type" value="Genomic_DNA"/>
</dbReference>
<sequence>MWKWIGAFLLLSVWAVANDHESSVHLNMVHQLDPLIYDVKGMGQWQKGSRKGQIRLVLTRTEKQDGAFIQWVRWNKKGPVSVEYTTQIAELQTEGNFKVTFIRREVLNEHERRMVLGLENKHDKSIQRAYIWVTDMGTYRLEMKR</sequence>
<accession>Q1N674</accession>
<proteinExistence type="predicted"/>
<feature type="signal peptide" evidence="1">
    <location>
        <begin position="1"/>
        <end position="17"/>
    </location>
</feature>
<organism evidence="2 3">
    <name type="scientific">Bermanella marisrubri</name>
    <dbReference type="NCBI Taxonomy" id="207949"/>
    <lineage>
        <taxon>Bacteria</taxon>
        <taxon>Pseudomonadati</taxon>
        <taxon>Pseudomonadota</taxon>
        <taxon>Gammaproteobacteria</taxon>
        <taxon>Oceanospirillales</taxon>
        <taxon>Oceanospirillaceae</taxon>
        <taxon>Bermanella</taxon>
    </lineage>
</organism>
<keyword evidence="3" id="KW-1185">Reference proteome</keyword>
<feature type="chain" id="PRO_5004195022" evidence="1">
    <location>
        <begin position="18"/>
        <end position="145"/>
    </location>
</feature>
<dbReference type="Proteomes" id="UP000004263">
    <property type="component" value="Unassembled WGS sequence"/>
</dbReference>
<keyword evidence="1" id="KW-0732">Signal</keyword>
<evidence type="ECO:0000256" key="1">
    <source>
        <dbReference type="SAM" id="SignalP"/>
    </source>
</evidence>
<dbReference type="AlphaFoldDB" id="Q1N674"/>
<dbReference type="HOGENOM" id="CLU_1783096_0_0_6"/>
<reference evidence="2 3" key="1">
    <citation type="submission" date="2006-03" db="EMBL/GenBank/DDBJ databases">
        <authorList>
            <person name="Pinhassi J."/>
            <person name="Pedros-Alio C."/>
            <person name="Ferriera S."/>
            <person name="Johnson J."/>
            <person name="Kravitz S."/>
            <person name="Halpern A."/>
            <person name="Remington K."/>
            <person name="Beeson K."/>
            <person name="Tran B."/>
            <person name="Rogers Y.-H."/>
            <person name="Friedman R."/>
            <person name="Venter J.C."/>
        </authorList>
    </citation>
    <scope>NUCLEOTIDE SEQUENCE [LARGE SCALE GENOMIC DNA]</scope>
    <source>
        <strain evidence="2 3">RED65</strain>
    </source>
</reference>
<evidence type="ECO:0000313" key="2">
    <source>
        <dbReference type="EMBL" id="EAT13718.1"/>
    </source>
</evidence>